<dbReference type="Pfam" id="PF00271">
    <property type="entry name" value="Helicase_C"/>
    <property type="match status" value="1"/>
</dbReference>
<dbReference type="EMBL" id="JBHTMM010000019">
    <property type="protein sequence ID" value="MFD1307656.1"/>
    <property type="molecule type" value="Genomic_DNA"/>
</dbReference>
<evidence type="ECO:0000313" key="3">
    <source>
        <dbReference type="Proteomes" id="UP001597058"/>
    </source>
</evidence>
<dbReference type="InterPro" id="IPR000330">
    <property type="entry name" value="SNF2_N"/>
</dbReference>
<dbReference type="InterPro" id="IPR001650">
    <property type="entry name" value="Helicase_C-like"/>
</dbReference>
<sequence>MVTSYADFLARKQATAPEFGRSVEPSSVHPMLHTWQREIVAWAVRTGRAAVWADTGLGKTVMQLEWARLSIEPGVAGNALIVAPLAVCQQTVREAAKLGITARYARDGDQVDQPGIWVTNYEMVEHFDPSLFDSVVLDEASILKNSDGKTRTRLIQHFAQVPARLACTATPAPNDPEELTNQAEFLGRSTRVNMLAAYFIHDADGWRMKGHARAPMFKWMSSWALAIRRPSDMGYADDGYQLPGLDIVPHLLPVDLVPEGQLFATDLGGVGGRAKVRRETLTARCEGAADLVAADPDEPWLIWCGLNDEADLLAKLIPDAVNVHGAWSPDEKADALLGFADGKIRRLITKPSIAAFGLNWQHCARMAFVGLSDSYETYYQSIRRCYRYGQTRIVQAHIILSELESQIAANVARKERDASAVTGALVEEMQRNRARGAAA</sequence>
<proteinExistence type="predicted"/>
<dbReference type="Proteomes" id="UP001597058">
    <property type="component" value="Unassembled WGS sequence"/>
</dbReference>
<dbReference type="SMART" id="SM00487">
    <property type="entry name" value="DEXDc"/>
    <property type="match status" value="1"/>
</dbReference>
<evidence type="ECO:0000259" key="1">
    <source>
        <dbReference type="PROSITE" id="PS51192"/>
    </source>
</evidence>
<feature type="domain" description="Helicase ATP-binding" evidence="1">
    <location>
        <begin position="40"/>
        <end position="189"/>
    </location>
</feature>
<dbReference type="SUPFAM" id="SSF52540">
    <property type="entry name" value="P-loop containing nucleoside triphosphate hydrolases"/>
    <property type="match status" value="2"/>
</dbReference>
<dbReference type="InterPro" id="IPR014001">
    <property type="entry name" value="Helicase_ATP-bd"/>
</dbReference>
<dbReference type="PANTHER" id="PTHR10799">
    <property type="entry name" value="SNF2/RAD54 HELICASE FAMILY"/>
    <property type="match status" value="1"/>
</dbReference>
<comment type="caution">
    <text evidence="2">The sequence shown here is derived from an EMBL/GenBank/DDBJ whole genome shotgun (WGS) entry which is preliminary data.</text>
</comment>
<gene>
    <name evidence="2" type="ORF">ACFQ5X_17595</name>
</gene>
<dbReference type="Pfam" id="PF00176">
    <property type="entry name" value="SNF2-rel_dom"/>
    <property type="match status" value="1"/>
</dbReference>
<evidence type="ECO:0000313" key="2">
    <source>
        <dbReference type="EMBL" id="MFD1307656.1"/>
    </source>
</evidence>
<dbReference type="InterPro" id="IPR027417">
    <property type="entry name" value="P-loop_NTPase"/>
</dbReference>
<protein>
    <submittedName>
        <fullName evidence="2">SNF2-related protein</fullName>
    </submittedName>
</protein>
<organism evidence="2 3">
    <name type="scientific">Streptomyces kaempferi</name>
    <dbReference type="NCBI Taxonomy" id="333725"/>
    <lineage>
        <taxon>Bacteria</taxon>
        <taxon>Bacillati</taxon>
        <taxon>Actinomycetota</taxon>
        <taxon>Actinomycetes</taxon>
        <taxon>Kitasatosporales</taxon>
        <taxon>Streptomycetaceae</taxon>
        <taxon>Streptomyces</taxon>
    </lineage>
</organism>
<accession>A0ABW3XDT0</accession>
<dbReference type="PROSITE" id="PS51192">
    <property type="entry name" value="HELICASE_ATP_BIND_1"/>
    <property type="match status" value="1"/>
</dbReference>
<name>A0ABW3XDT0_9ACTN</name>
<reference evidence="3" key="1">
    <citation type="journal article" date="2019" name="Int. J. Syst. Evol. Microbiol.">
        <title>The Global Catalogue of Microorganisms (GCM) 10K type strain sequencing project: providing services to taxonomists for standard genome sequencing and annotation.</title>
        <authorList>
            <consortium name="The Broad Institute Genomics Platform"/>
            <consortium name="The Broad Institute Genome Sequencing Center for Infectious Disease"/>
            <person name="Wu L."/>
            <person name="Ma J."/>
        </authorList>
    </citation>
    <scope>NUCLEOTIDE SEQUENCE [LARGE SCALE GENOMIC DNA]</scope>
    <source>
        <strain evidence="3">CGMCC 4.7020</strain>
    </source>
</reference>
<dbReference type="RefSeq" id="WP_381242752.1">
    <property type="nucleotide sequence ID" value="NZ_JBHSKH010000136.1"/>
</dbReference>
<keyword evidence="3" id="KW-1185">Reference proteome</keyword>
<dbReference type="Gene3D" id="3.40.50.300">
    <property type="entry name" value="P-loop containing nucleotide triphosphate hydrolases"/>
    <property type="match status" value="2"/>
</dbReference>